<dbReference type="InterPro" id="IPR003602">
    <property type="entry name" value="Topo_IA_DNA-bd_dom"/>
</dbReference>
<dbReference type="SUPFAM" id="SSF56712">
    <property type="entry name" value="Prokaryotic type I DNA topoisomerase"/>
    <property type="match status" value="1"/>
</dbReference>
<evidence type="ECO:0000256" key="7">
    <source>
        <dbReference type="ARBA" id="ARBA00023125"/>
    </source>
</evidence>
<dbReference type="InterPro" id="IPR003601">
    <property type="entry name" value="Topo_IA_2"/>
</dbReference>
<sequence length="855" mass="98321">MIKSKSVKKPKAVKKTVVKKKEIKEVDNSGKILVIVESPGKINKIQHILGDDYIVMASIGHIIELKGKEMSIDFNNNFEPQYQVSRDKTAQVEKLLNAMKKCSDVLLATDEDREGEMIAWSLAYVLGLKNPKRIVFNSITEKEILNAVKNPKEIDMALVDSQKARRVLDRIIGFEITPILWHQIGGDLSTGRVQCVVVRLLVEREKEIKKFFEKETNSFFTFTGQFVDSRKNIFNAILNKTTDDSDTDSDESSEEENDDDDNKKYKDSKARIKDYTDAKDIIKKLSTSEFKLASVETKNSTRQPSPPFTTSTLQQEASRKFGFSVKKTMTVAQALYEAGHITYMRTDSVNLSDEALNKIAKFVKSEYGDDYYTRRQYKSKKTNTQEAHEAIRPTDMNVKGLTPKNKIENDHIKLYTLIWKRAVASQMAAAKLNIKTIQIDISKLKKFYFTTQVQTIVFDGFLAVYNVKAETNENEEDEDKSIALPKIGSKIEAYEFNSVQEYEKPVTRYNEASLINKLDPKNLNIGRPSTYATIIKKIEDNKYVKETDVEGKEKTCTLLKWNSKNKKIEENEKTIYIGKETKRLVPTELAIIITDFLLKNFPAIMEYKFTSSMEDDLDKIAEGKKIWHELVGGFYTPFHKTVETLKQKKTKICDDNVKVLGKDPKSGKKIVLTLKKYGWVVMYEGEKNMAPIKPPDTPENLTISKAINMLAFPKELGKYDNKKLLLKRGQYGYYVTFGTNTITLNGLDFDIDKIDEDDTLESIHDFIKKQLESRNKACLWTHTEGNIEYKVLNGQYGAYVNMRDKRRKEKTYKGYNVSLGKNFDLDDITFEKINKIVEDKKNQPKKKYFPKKKKQ</sequence>
<evidence type="ECO:0000259" key="10">
    <source>
        <dbReference type="PROSITE" id="PS50880"/>
    </source>
</evidence>
<dbReference type="Pfam" id="PF01751">
    <property type="entry name" value="Toprim"/>
    <property type="match status" value="1"/>
</dbReference>
<reference evidence="12" key="1">
    <citation type="journal article" date="2020" name="Nature">
        <title>Giant virus diversity and host interactions through global metagenomics.</title>
        <authorList>
            <person name="Schulz F."/>
            <person name="Roux S."/>
            <person name="Paez-Espino D."/>
            <person name="Jungbluth S."/>
            <person name="Walsh D.A."/>
            <person name="Denef V.J."/>
            <person name="McMahon K.D."/>
            <person name="Konstantinidis K.T."/>
            <person name="Eloe-Fadrosh E.A."/>
            <person name="Kyrpides N.C."/>
            <person name="Woyke T."/>
        </authorList>
    </citation>
    <scope>NUCLEOTIDE SEQUENCE</scope>
    <source>
        <strain evidence="12">GVMAG-M-3300023179-27</strain>
    </source>
</reference>
<dbReference type="SMART" id="SM00436">
    <property type="entry name" value="TOP1Bc"/>
    <property type="match status" value="1"/>
</dbReference>
<evidence type="ECO:0000259" key="11">
    <source>
        <dbReference type="PROSITE" id="PS52039"/>
    </source>
</evidence>
<dbReference type="SMART" id="SM00493">
    <property type="entry name" value="TOPRIM"/>
    <property type="match status" value="1"/>
</dbReference>
<dbReference type="Gene3D" id="1.10.290.10">
    <property type="entry name" value="Topoisomerase I, domain 4"/>
    <property type="match status" value="1"/>
</dbReference>
<feature type="compositionally biased region" description="Acidic residues" evidence="9">
    <location>
        <begin position="244"/>
        <end position="260"/>
    </location>
</feature>
<dbReference type="PROSITE" id="PS52039">
    <property type="entry name" value="TOPO_IA_2"/>
    <property type="match status" value="1"/>
</dbReference>
<feature type="region of interest" description="Disordered" evidence="9">
    <location>
        <begin position="240"/>
        <end position="265"/>
    </location>
</feature>
<dbReference type="Pfam" id="PF01131">
    <property type="entry name" value="Topoisom_bac"/>
    <property type="match status" value="2"/>
</dbReference>
<dbReference type="InterPro" id="IPR013824">
    <property type="entry name" value="Topo_IA_cen_sub1"/>
</dbReference>
<dbReference type="InterPro" id="IPR013826">
    <property type="entry name" value="Topo_IA_cen_sub3"/>
</dbReference>
<name>A0A6C0ED17_9ZZZZ</name>
<keyword evidence="5" id="KW-0460">Magnesium</keyword>
<evidence type="ECO:0000256" key="5">
    <source>
        <dbReference type="ARBA" id="ARBA00022842"/>
    </source>
</evidence>
<dbReference type="PANTHER" id="PTHR42785">
    <property type="entry name" value="DNA TOPOISOMERASE, TYPE IA, CORE"/>
    <property type="match status" value="1"/>
</dbReference>
<dbReference type="Gene3D" id="1.10.460.10">
    <property type="entry name" value="Topoisomerase I, domain 2"/>
    <property type="match status" value="2"/>
</dbReference>
<dbReference type="InterPro" id="IPR013497">
    <property type="entry name" value="Topo_IA_cen"/>
</dbReference>
<dbReference type="InterPro" id="IPR023406">
    <property type="entry name" value="Topo_IA_AS"/>
</dbReference>
<accession>A0A6C0ED17</accession>
<comment type="similarity">
    <text evidence="2">Belongs to the type IA topoisomerase family.</text>
</comment>
<dbReference type="AlphaFoldDB" id="A0A6C0ED17"/>
<dbReference type="EMBL" id="MN739780">
    <property type="protein sequence ID" value="QHT26159.1"/>
    <property type="molecule type" value="Genomic_DNA"/>
</dbReference>
<keyword evidence="7" id="KW-0238">DNA-binding</keyword>
<proteinExistence type="inferred from homology"/>
<dbReference type="EC" id="5.6.2.1" evidence="3"/>
<evidence type="ECO:0000256" key="6">
    <source>
        <dbReference type="ARBA" id="ARBA00023029"/>
    </source>
</evidence>
<dbReference type="InterPro" id="IPR023405">
    <property type="entry name" value="Topo_IA_core_domain"/>
</dbReference>
<dbReference type="InterPro" id="IPR013825">
    <property type="entry name" value="Topo_IA_cen_sub2"/>
</dbReference>
<protein>
    <recommendedName>
        <fullName evidence="3">DNA topoisomerase</fullName>
        <ecNumber evidence="3">5.6.2.1</ecNumber>
    </recommendedName>
</protein>
<dbReference type="HAMAP" id="MF_00952">
    <property type="entry name" value="Topoisom_1_prok"/>
    <property type="match status" value="1"/>
</dbReference>
<evidence type="ECO:0000313" key="12">
    <source>
        <dbReference type="EMBL" id="QHT26159.1"/>
    </source>
</evidence>
<dbReference type="InterPro" id="IPR000380">
    <property type="entry name" value="Topo_IA"/>
</dbReference>
<dbReference type="Gene3D" id="2.70.20.10">
    <property type="entry name" value="Topoisomerase I, domain 3"/>
    <property type="match status" value="1"/>
</dbReference>
<dbReference type="Gene3D" id="3.40.50.140">
    <property type="match status" value="1"/>
</dbReference>
<feature type="domain" description="Toprim" evidence="10">
    <location>
        <begin position="31"/>
        <end position="141"/>
    </location>
</feature>
<keyword evidence="6" id="KW-0799">Topoisomerase</keyword>
<dbReference type="PANTHER" id="PTHR42785:SF1">
    <property type="entry name" value="DNA TOPOISOMERASE"/>
    <property type="match status" value="1"/>
</dbReference>
<dbReference type="GO" id="GO:0006265">
    <property type="term" value="P:DNA topological change"/>
    <property type="evidence" value="ECO:0007669"/>
    <property type="project" value="InterPro"/>
</dbReference>
<dbReference type="PROSITE" id="PS50880">
    <property type="entry name" value="TOPRIM"/>
    <property type="match status" value="1"/>
</dbReference>
<dbReference type="CDD" id="cd00186">
    <property type="entry name" value="TOP1Ac"/>
    <property type="match status" value="1"/>
</dbReference>
<dbReference type="PRINTS" id="PR00417">
    <property type="entry name" value="PRTPISMRASEI"/>
</dbReference>
<dbReference type="NCBIfam" id="TIGR01051">
    <property type="entry name" value="topA_bact"/>
    <property type="match status" value="1"/>
</dbReference>
<organism evidence="12">
    <name type="scientific">viral metagenome</name>
    <dbReference type="NCBI Taxonomy" id="1070528"/>
    <lineage>
        <taxon>unclassified sequences</taxon>
        <taxon>metagenomes</taxon>
        <taxon>organismal metagenomes</taxon>
    </lineage>
</organism>
<keyword evidence="8" id="KW-0413">Isomerase</keyword>
<evidence type="ECO:0000256" key="9">
    <source>
        <dbReference type="SAM" id="MobiDB-lite"/>
    </source>
</evidence>
<evidence type="ECO:0000256" key="2">
    <source>
        <dbReference type="ARBA" id="ARBA00009446"/>
    </source>
</evidence>
<dbReference type="GO" id="GO:0003677">
    <property type="term" value="F:DNA binding"/>
    <property type="evidence" value="ECO:0007669"/>
    <property type="project" value="UniProtKB-KW"/>
</dbReference>
<dbReference type="InterPro" id="IPR028612">
    <property type="entry name" value="Topoisom_1_IA"/>
</dbReference>
<dbReference type="PROSITE" id="PS00396">
    <property type="entry name" value="TOPO_IA_1"/>
    <property type="match status" value="1"/>
</dbReference>
<dbReference type="SMART" id="SM00437">
    <property type="entry name" value="TOP1Ac"/>
    <property type="match status" value="1"/>
</dbReference>
<evidence type="ECO:0000256" key="4">
    <source>
        <dbReference type="ARBA" id="ARBA00022723"/>
    </source>
</evidence>
<dbReference type="GO" id="GO:0003917">
    <property type="term" value="F:DNA topoisomerase type I (single strand cut, ATP-independent) activity"/>
    <property type="evidence" value="ECO:0007669"/>
    <property type="project" value="UniProtKB-EC"/>
</dbReference>
<dbReference type="InterPro" id="IPR006171">
    <property type="entry name" value="TOPRIM_dom"/>
</dbReference>
<evidence type="ECO:0000256" key="3">
    <source>
        <dbReference type="ARBA" id="ARBA00012891"/>
    </source>
</evidence>
<keyword evidence="4" id="KW-0479">Metal-binding</keyword>
<evidence type="ECO:0000256" key="8">
    <source>
        <dbReference type="ARBA" id="ARBA00023235"/>
    </source>
</evidence>
<evidence type="ECO:0000256" key="1">
    <source>
        <dbReference type="ARBA" id="ARBA00000213"/>
    </source>
</evidence>
<dbReference type="GO" id="GO:0046872">
    <property type="term" value="F:metal ion binding"/>
    <property type="evidence" value="ECO:0007669"/>
    <property type="project" value="UniProtKB-KW"/>
</dbReference>
<feature type="domain" description="Topo IA-type catalytic" evidence="11">
    <location>
        <begin position="155"/>
        <end position="642"/>
    </location>
</feature>
<dbReference type="InterPro" id="IPR005733">
    <property type="entry name" value="TopoI_bac-type"/>
</dbReference>
<comment type="catalytic activity">
    <reaction evidence="1">
        <text>ATP-independent breakage of single-stranded DNA, followed by passage and rejoining.</text>
        <dbReference type="EC" id="5.6.2.1"/>
    </reaction>
</comment>